<dbReference type="STRING" id="1850254.LPB137_12945"/>
<dbReference type="PANTHER" id="PTHR42951">
    <property type="entry name" value="METALLO-BETA-LACTAMASE DOMAIN-CONTAINING"/>
    <property type="match status" value="1"/>
</dbReference>
<dbReference type="InterPro" id="IPR036866">
    <property type="entry name" value="RibonucZ/Hydroxyglut_hydro"/>
</dbReference>
<keyword evidence="3" id="KW-1185">Reference proteome</keyword>
<evidence type="ECO:0000313" key="3">
    <source>
        <dbReference type="Proteomes" id="UP000186074"/>
    </source>
</evidence>
<accession>A0A1P8KQB1</accession>
<dbReference type="Gene3D" id="3.60.15.10">
    <property type="entry name" value="Ribonuclease Z/Hydroxyacylglutathione hydrolase-like"/>
    <property type="match status" value="1"/>
</dbReference>
<protein>
    <recommendedName>
        <fullName evidence="1">Metallo-beta-lactamase domain-containing protein</fullName>
    </recommendedName>
</protein>
<dbReference type="Pfam" id="PF00753">
    <property type="entry name" value="Lactamase_B"/>
    <property type="match status" value="1"/>
</dbReference>
<reference evidence="2 3" key="1">
    <citation type="submission" date="2017-01" db="EMBL/GenBank/DDBJ databases">
        <title>Genome sequencing of Arcobacter sp. LPB0137.</title>
        <authorList>
            <person name="Lee G.-W."/>
            <person name="Yi H."/>
        </authorList>
    </citation>
    <scope>NUCLEOTIDE SEQUENCE [LARGE SCALE GENOMIC DNA]</scope>
    <source>
        <strain evidence="2 3">LPB0137</strain>
    </source>
</reference>
<dbReference type="SUPFAM" id="SSF56281">
    <property type="entry name" value="Metallo-hydrolase/oxidoreductase"/>
    <property type="match status" value="1"/>
</dbReference>
<name>A0A1P8KQB1_9BACT</name>
<proteinExistence type="predicted"/>
<evidence type="ECO:0000313" key="2">
    <source>
        <dbReference type="EMBL" id="APW66703.1"/>
    </source>
</evidence>
<dbReference type="InterPro" id="IPR001279">
    <property type="entry name" value="Metallo-B-lactamas"/>
</dbReference>
<dbReference type="Proteomes" id="UP000186074">
    <property type="component" value="Chromosome"/>
</dbReference>
<dbReference type="AlphaFoldDB" id="A0A1P8KQB1"/>
<sequence>MKSFIYILLLLSFNLYADVYKLKAVNVTSNIDCYIGDFNPPTKENKGFVSNVCTVDTGDSIVVIEAGPTYVFAKELNELIKKKYAKEVSYVIATNFHDDRYTGASFYKEKNIPIIAHKTIIKELEENPDKFNRIPRVTTKEEYAKSKVVDADIFTNDKYIIKGKNFNIEVLKLSKASNSVSDISVFVPSENFIFTGNTVFNGRMIKYAKYSNINEWIKALEKLEKMNVKYVMGGHGKEFDKTSYKPTLEYLRVLKQSVTKAYDDEVDVEDIYNYVDDKNFSYYDHYKTIAPLNAKTLYDQLEWE</sequence>
<evidence type="ECO:0000259" key="1">
    <source>
        <dbReference type="SMART" id="SM00849"/>
    </source>
</evidence>
<dbReference type="KEGG" id="alp:LPB137_12945"/>
<dbReference type="InterPro" id="IPR050855">
    <property type="entry name" value="NDM-1-like"/>
</dbReference>
<dbReference type="PANTHER" id="PTHR42951:SF20">
    <property type="entry name" value="BETA LACTAMASE"/>
    <property type="match status" value="1"/>
</dbReference>
<dbReference type="OrthoDB" id="5290005at2"/>
<dbReference type="CDD" id="cd16282">
    <property type="entry name" value="metallo-hydrolase-like_MBL-fold"/>
    <property type="match status" value="1"/>
</dbReference>
<dbReference type="SMART" id="SM00849">
    <property type="entry name" value="Lactamase_B"/>
    <property type="match status" value="1"/>
</dbReference>
<dbReference type="EMBL" id="CP019070">
    <property type="protein sequence ID" value="APW66703.1"/>
    <property type="molecule type" value="Genomic_DNA"/>
</dbReference>
<dbReference type="RefSeq" id="WP_076088756.1">
    <property type="nucleotide sequence ID" value="NZ_CP019070.1"/>
</dbReference>
<feature type="domain" description="Metallo-beta-lactamase" evidence="1">
    <location>
        <begin position="49"/>
        <end position="235"/>
    </location>
</feature>
<organism evidence="2 3">
    <name type="scientific">Poseidonibacter parvus</name>
    <dbReference type="NCBI Taxonomy" id="1850254"/>
    <lineage>
        <taxon>Bacteria</taxon>
        <taxon>Pseudomonadati</taxon>
        <taxon>Campylobacterota</taxon>
        <taxon>Epsilonproteobacteria</taxon>
        <taxon>Campylobacterales</taxon>
        <taxon>Arcobacteraceae</taxon>
        <taxon>Poseidonibacter</taxon>
    </lineage>
</organism>
<gene>
    <name evidence="2" type="ORF">LPB137_12945</name>
</gene>